<feature type="domain" description="SPOR" evidence="3">
    <location>
        <begin position="298"/>
        <end position="376"/>
    </location>
</feature>
<dbReference type="GO" id="GO:0030428">
    <property type="term" value="C:cell septum"/>
    <property type="evidence" value="ECO:0007669"/>
    <property type="project" value="TreeGrafter"/>
</dbReference>
<dbReference type="Pfam" id="PF05036">
    <property type="entry name" value="SPOR"/>
    <property type="match status" value="1"/>
</dbReference>
<reference evidence="4 5" key="1">
    <citation type="submission" date="2018-10" db="EMBL/GenBank/DDBJ databases">
        <title>Comamonadaceae CDC group NO-1 genome sequencing and assembly.</title>
        <authorList>
            <person name="Bernier A.-M."/>
            <person name="Bernard K."/>
        </authorList>
    </citation>
    <scope>NUCLEOTIDE SEQUENCE [LARGE SCALE GENOMIC DNA]</scope>
    <source>
        <strain evidence="4 5">NML180581</strain>
    </source>
</reference>
<gene>
    <name evidence="4" type="ORF">EBQ24_04705</name>
</gene>
<feature type="region of interest" description="Disordered" evidence="1">
    <location>
        <begin position="1"/>
        <end position="22"/>
    </location>
</feature>
<evidence type="ECO:0000313" key="5">
    <source>
        <dbReference type="Proteomes" id="UP000281171"/>
    </source>
</evidence>
<keyword evidence="2" id="KW-1133">Transmembrane helix</keyword>
<dbReference type="PROSITE" id="PS51724">
    <property type="entry name" value="SPOR"/>
    <property type="match status" value="1"/>
</dbReference>
<comment type="caution">
    <text evidence="4">The sequence shown here is derived from an EMBL/GenBank/DDBJ whole genome shotgun (WGS) entry which is preliminary data.</text>
</comment>
<dbReference type="GO" id="GO:0032506">
    <property type="term" value="P:cytokinetic process"/>
    <property type="evidence" value="ECO:0007669"/>
    <property type="project" value="TreeGrafter"/>
</dbReference>
<dbReference type="InterPro" id="IPR052521">
    <property type="entry name" value="Cell_div_SPOR-domain"/>
</dbReference>
<dbReference type="PANTHER" id="PTHR38687:SF1">
    <property type="entry name" value="CELL DIVISION PROTEIN DEDD"/>
    <property type="match status" value="1"/>
</dbReference>
<feature type="region of interest" description="Disordered" evidence="1">
    <location>
        <begin position="143"/>
        <end position="298"/>
    </location>
</feature>
<feature type="transmembrane region" description="Helical" evidence="2">
    <location>
        <begin position="42"/>
        <end position="60"/>
    </location>
</feature>
<dbReference type="RefSeq" id="WP_122247959.1">
    <property type="nucleotide sequence ID" value="NZ_RDQK01000009.1"/>
</dbReference>
<organism evidence="4 5">
    <name type="scientific">Allofranklinella schreckenbergeri</name>
    <dbReference type="NCBI Taxonomy" id="1076744"/>
    <lineage>
        <taxon>Bacteria</taxon>
        <taxon>Pseudomonadati</taxon>
        <taxon>Pseudomonadota</taxon>
        <taxon>Betaproteobacteria</taxon>
        <taxon>Burkholderiales</taxon>
        <taxon>Comamonadaceae</taxon>
        <taxon>Allofranklinella</taxon>
    </lineage>
</organism>
<evidence type="ECO:0000256" key="1">
    <source>
        <dbReference type="SAM" id="MobiDB-lite"/>
    </source>
</evidence>
<dbReference type="InterPro" id="IPR007730">
    <property type="entry name" value="SPOR-like_dom"/>
</dbReference>
<feature type="compositionally biased region" description="Low complexity" evidence="1">
    <location>
        <begin position="256"/>
        <end position="267"/>
    </location>
</feature>
<sequence length="376" mass="39677">MALFEPRKADAAPEDRSSLARKRVRAPIDSVEDMRRRARHRLIGACLLVLAAIIAFPMLFDAEPRPEVIDAQVSVDGGDTAPARGRGNQVALVAASGIPNHGLGDDEEVVEDLSPAPDRAAASGAKSSDAKATVAPAAVSLAAQRAQQAKQRAQAEQATARNKPAEKQPPQKPAAKPAETAPKPAEKAAAKPAEKTAKVTEKTAEKSQAKPKAPEKTTSKPTEKPVQKSDKSTQVASAKVQEKAQEKAIEKKPAVADKPAPAAKAPAIQPPPRPAAKDESARARALLEGRQVDTPANRSDQGRFIVQIGAFSDDAKVREVRQKLESLGLRTYTQVVQSGGSRATRVRVGPFANRAEADRAASRVKSANLPAAILSL</sequence>
<feature type="compositionally biased region" description="Low complexity" evidence="1">
    <location>
        <begin position="143"/>
        <end position="161"/>
    </location>
</feature>
<evidence type="ECO:0000259" key="3">
    <source>
        <dbReference type="PROSITE" id="PS51724"/>
    </source>
</evidence>
<protein>
    <submittedName>
        <fullName evidence="4">SPOR domain-containing protein</fullName>
    </submittedName>
</protein>
<feature type="compositionally biased region" description="Basic and acidic residues" evidence="1">
    <location>
        <begin position="240"/>
        <end position="255"/>
    </location>
</feature>
<feature type="compositionally biased region" description="Basic and acidic residues" evidence="1">
    <location>
        <begin position="275"/>
        <end position="291"/>
    </location>
</feature>
<feature type="compositionally biased region" description="Low complexity" evidence="1">
    <location>
        <begin position="173"/>
        <end position="183"/>
    </location>
</feature>
<proteinExistence type="predicted"/>
<dbReference type="Proteomes" id="UP000281171">
    <property type="component" value="Unassembled WGS sequence"/>
</dbReference>
<feature type="compositionally biased region" description="Basic and acidic residues" evidence="1">
    <location>
        <begin position="184"/>
        <end position="231"/>
    </location>
</feature>
<keyword evidence="2" id="KW-0472">Membrane</keyword>
<dbReference type="GO" id="GO:0032153">
    <property type="term" value="C:cell division site"/>
    <property type="evidence" value="ECO:0007669"/>
    <property type="project" value="TreeGrafter"/>
</dbReference>
<dbReference type="PANTHER" id="PTHR38687">
    <property type="entry name" value="CELL DIVISION PROTEIN DEDD-RELATED"/>
    <property type="match status" value="1"/>
</dbReference>
<name>A0A3M6R5I3_9BURK</name>
<keyword evidence="2" id="KW-0812">Transmembrane</keyword>
<evidence type="ECO:0000256" key="2">
    <source>
        <dbReference type="SAM" id="Phobius"/>
    </source>
</evidence>
<dbReference type="InterPro" id="IPR036680">
    <property type="entry name" value="SPOR-like_sf"/>
</dbReference>
<dbReference type="Gene3D" id="3.30.70.1070">
    <property type="entry name" value="Sporulation related repeat"/>
    <property type="match status" value="1"/>
</dbReference>
<dbReference type="GO" id="GO:0042834">
    <property type="term" value="F:peptidoglycan binding"/>
    <property type="evidence" value="ECO:0007669"/>
    <property type="project" value="InterPro"/>
</dbReference>
<dbReference type="EMBL" id="RDQK01000009">
    <property type="protein sequence ID" value="RMX10424.1"/>
    <property type="molecule type" value="Genomic_DNA"/>
</dbReference>
<dbReference type="SUPFAM" id="SSF110997">
    <property type="entry name" value="Sporulation related repeat"/>
    <property type="match status" value="1"/>
</dbReference>
<feature type="compositionally biased region" description="Basic and acidic residues" evidence="1">
    <location>
        <begin position="1"/>
        <end position="18"/>
    </location>
</feature>
<dbReference type="AlphaFoldDB" id="A0A3M6R5I3"/>
<evidence type="ECO:0000313" key="4">
    <source>
        <dbReference type="EMBL" id="RMX10424.1"/>
    </source>
</evidence>
<accession>A0A3M6R5I3</accession>